<dbReference type="InterPro" id="IPR050469">
    <property type="entry name" value="Diguanylate_Cyclase"/>
</dbReference>
<evidence type="ECO:0000313" key="4">
    <source>
        <dbReference type="Proteomes" id="UP000653076"/>
    </source>
</evidence>
<gene>
    <name evidence="3" type="ORF">Vqi01_25470</name>
</gene>
<dbReference type="Pfam" id="PF00990">
    <property type="entry name" value="GGDEF"/>
    <property type="match status" value="1"/>
</dbReference>
<dbReference type="PANTHER" id="PTHR45138:SF9">
    <property type="entry name" value="DIGUANYLATE CYCLASE DGCM-RELATED"/>
    <property type="match status" value="1"/>
</dbReference>
<dbReference type="Proteomes" id="UP000653076">
    <property type="component" value="Unassembled WGS sequence"/>
</dbReference>
<proteinExistence type="predicted"/>
<feature type="domain" description="GGDEF" evidence="2">
    <location>
        <begin position="446"/>
        <end position="572"/>
    </location>
</feature>
<sequence>MDKAVDASGTAPAGSEGGPTTAARSGTPVASGCFLSQGGAEDRVDDLTLRALNLVEEAQAGAAARVLAVAEAALREPTGEISDGPAAMHFARVVALTRLDDLPAAIAAAGLMLTAADREGSAGWRSCALSLRATRRLRLGDQDIAEYDIEAVLRDLVSAEIALLADEPDPVIRGNAHTGIAIGYAQLRLYELAVPQFQAAYEATCRASYPDNGNRAMWLCNLAELNLIWALELYQIGQVAEAEKLTTVAEEYAVRAAAEASGPRAQVWRLSALLYAACSRADRQDPAEAAADIPRYVALLKGYGLKEQHQELLLCRPFHAVALRRSGRPDEALRVIQDAVASLAPDTDWLISAALHRTHAVLLAANGSPDAVPGLTYGDALAELLWRQRQRWLHTAMTMQSYDVLRWQHEQAEQAAQTDPLTGVANRRGLDTFLQTLAASGTAAEQPVAVLAADIDRFKHINDSLGHATGDDVLRAVAQLLTSNVRTGDLVARLGGDEFVAILPGAGTVAATEVAQRVVRAIAGLTAWPVRVRVSVGVASGRAYSFEEALTRADSAMYAAKRAGGNRASVSA</sequence>
<dbReference type="InterPro" id="IPR000160">
    <property type="entry name" value="GGDEF_dom"/>
</dbReference>
<reference evidence="3 4" key="1">
    <citation type="submission" date="2021-01" db="EMBL/GenBank/DDBJ databases">
        <title>Whole genome shotgun sequence of Verrucosispora qiuiae NBRC 106684.</title>
        <authorList>
            <person name="Komaki H."/>
            <person name="Tamura T."/>
        </authorList>
    </citation>
    <scope>NUCLEOTIDE SEQUENCE [LARGE SCALE GENOMIC DNA]</scope>
    <source>
        <strain evidence="3 4">NBRC 106684</strain>
    </source>
</reference>
<protein>
    <recommendedName>
        <fullName evidence="2">GGDEF domain-containing protein</fullName>
    </recommendedName>
</protein>
<evidence type="ECO:0000259" key="2">
    <source>
        <dbReference type="PROSITE" id="PS50887"/>
    </source>
</evidence>
<keyword evidence="4" id="KW-1185">Reference proteome</keyword>
<dbReference type="PROSITE" id="PS50887">
    <property type="entry name" value="GGDEF"/>
    <property type="match status" value="1"/>
</dbReference>
<dbReference type="EMBL" id="BOPC01000031">
    <property type="protein sequence ID" value="GIJ27385.1"/>
    <property type="molecule type" value="Genomic_DNA"/>
</dbReference>
<organism evidence="3 4">
    <name type="scientific">Micromonospora qiuiae</name>
    <dbReference type="NCBI Taxonomy" id="502268"/>
    <lineage>
        <taxon>Bacteria</taxon>
        <taxon>Bacillati</taxon>
        <taxon>Actinomycetota</taxon>
        <taxon>Actinomycetes</taxon>
        <taxon>Micromonosporales</taxon>
        <taxon>Micromonosporaceae</taxon>
        <taxon>Micromonospora</taxon>
    </lineage>
</organism>
<dbReference type="InterPro" id="IPR011990">
    <property type="entry name" value="TPR-like_helical_dom_sf"/>
</dbReference>
<dbReference type="CDD" id="cd01949">
    <property type="entry name" value="GGDEF"/>
    <property type="match status" value="1"/>
</dbReference>
<dbReference type="Gene3D" id="1.25.40.10">
    <property type="entry name" value="Tetratricopeptide repeat domain"/>
    <property type="match status" value="1"/>
</dbReference>
<dbReference type="NCBIfam" id="TIGR00254">
    <property type="entry name" value="GGDEF"/>
    <property type="match status" value="1"/>
</dbReference>
<dbReference type="InterPro" id="IPR043128">
    <property type="entry name" value="Rev_trsase/Diguanyl_cyclase"/>
</dbReference>
<comment type="caution">
    <text evidence="3">The sequence shown here is derived from an EMBL/GenBank/DDBJ whole genome shotgun (WGS) entry which is preliminary data.</text>
</comment>
<dbReference type="InterPro" id="IPR029787">
    <property type="entry name" value="Nucleotide_cyclase"/>
</dbReference>
<evidence type="ECO:0000256" key="1">
    <source>
        <dbReference type="SAM" id="MobiDB-lite"/>
    </source>
</evidence>
<dbReference type="SUPFAM" id="SSF55073">
    <property type="entry name" value="Nucleotide cyclase"/>
    <property type="match status" value="1"/>
</dbReference>
<evidence type="ECO:0000313" key="3">
    <source>
        <dbReference type="EMBL" id="GIJ27385.1"/>
    </source>
</evidence>
<dbReference type="Gene3D" id="3.30.70.270">
    <property type="match status" value="1"/>
</dbReference>
<dbReference type="SMART" id="SM00267">
    <property type="entry name" value="GGDEF"/>
    <property type="match status" value="1"/>
</dbReference>
<name>A0ABQ4JB31_9ACTN</name>
<accession>A0ABQ4JB31</accession>
<feature type="region of interest" description="Disordered" evidence="1">
    <location>
        <begin position="1"/>
        <end position="27"/>
    </location>
</feature>
<dbReference type="PANTHER" id="PTHR45138">
    <property type="entry name" value="REGULATORY COMPONENTS OF SENSORY TRANSDUCTION SYSTEM"/>
    <property type="match status" value="1"/>
</dbReference>